<comment type="caution">
    <text evidence="2">The sequence shown here is derived from an EMBL/GenBank/DDBJ whole genome shotgun (WGS) entry which is preliminary data.</text>
</comment>
<evidence type="ECO:0000256" key="1">
    <source>
        <dbReference type="SAM" id="MobiDB-lite"/>
    </source>
</evidence>
<proteinExistence type="predicted"/>
<accession>A0ABD2YNC4</accession>
<organism evidence="2 3">
    <name type="scientific">Cinchona calisaya</name>
    <dbReference type="NCBI Taxonomy" id="153742"/>
    <lineage>
        <taxon>Eukaryota</taxon>
        <taxon>Viridiplantae</taxon>
        <taxon>Streptophyta</taxon>
        <taxon>Embryophyta</taxon>
        <taxon>Tracheophyta</taxon>
        <taxon>Spermatophyta</taxon>
        <taxon>Magnoliopsida</taxon>
        <taxon>eudicotyledons</taxon>
        <taxon>Gunneridae</taxon>
        <taxon>Pentapetalae</taxon>
        <taxon>asterids</taxon>
        <taxon>lamiids</taxon>
        <taxon>Gentianales</taxon>
        <taxon>Rubiaceae</taxon>
        <taxon>Cinchonoideae</taxon>
        <taxon>Cinchoneae</taxon>
        <taxon>Cinchona</taxon>
    </lineage>
</organism>
<evidence type="ECO:0000313" key="3">
    <source>
        <dbReference type="Proteomes" id="UP001630127"/>
    </source>
</evidence>
<name>A0ABD2YNC4_9GENT</name>
<keyword evidence="3" id="KW-1185">Reference proteome</keyword>
<protein>
    <submittedName>
        <fullName evidence="2">Uncharacterized protein</fullName>
    </submittedName>
</protein>
<reference evidence="2 3" key="1">
    <citation type="submission" date="2024-11" db="EMBL/GenBank/DDBJ databases">
        <title>A near-complete genome assembly of Cinchona calisaya.</title>
        <authorList>
            <person name="Lian D.C."/>
            <person name="Zhao X.W."/>
            <person name="Wei L."/>
        </authorList>
    </citation>
    <scope>NUCLEOTIDE SEQUENCE [LARGE SCALE GENOMIC DNA]</scope>
    <source>
        <tissue evidence="2">Nenye</tissue>
    </source>
</reference>
<evidence type="ECO:0000313" key="2">
    <source>
        <dbReference type="EMBL" id="KAL3507048.1"/>
    </source>
</evidence>
<sequence length="152" mass="16763">MASTFDKSNSPIEKPSKDFYLRNLMLVLKKKKISIKKTFSFAQLIFLTNPDQSIQAEVGIGSSLSMLITQVTIVAQISPPTEEGQLVPREKKVLSPTGQAEKQVTLPSMSPPTTENVQVNPFAEGEQVETIDQTRIEVVHIDSPPQTGQPEK</sequence>
<dbReference type="Proteomes" id="UP001630127">
    <property type="component" value="Unassembled WGS sequence"/>
</dbReference>
<feature type="compositionally biased region" description="Polar residues" evidence="1">
    <location>
        <begin position="96"/>
        <end position="114"/>
    </location>
</feature>
<dbReference type="AlphaFoldDB" id="A0ABD2YNC4"/>
<gene>
    <name evidence="2" type="ORF">ACH5RR_032430</name>
</gene>
<feature type="region of interest" description="Disordered" evidence="1">
    <location>
        <begin position="94"/>
        <end position="114"/>
    </location>
</feature>
<dbReference type="EMBL" id="JBJUIK010000013">
    <property type="protein sequence ID" value="KAL3507048.1"/>
    <property type="molecule type" value="Genomic_DNA"/>
</dbReference>